<accession>A0A7S4AXB8</accession>
<feature type="region of interest" description="Disordered" evidence="1">
    <location>
        <begin position="37"/>
        <end position="107"/>
    </location>
</feature>
<gene>
    <name evidence="2" type="ORF">PAUS00366_LOCUS22965</name>
</gene>
<dbReference type="AlphaFoldDB" id="A0A7S4AXB8"/>
<feature type="compositionally biased region" description="Low complexity" evidence="1">
    <location>
        <begin position="37"/>
        <end position="49"/>
    </location>
</feature>
<name>A0A7S4AXB8_9STRA</name>
<feature type="compositionally biased region" description="Basic and acidic residues" evidence="1">
    <location>
        <begin position="152"/>
        <end position="165"/>
    </location>
</feature>
<feature type="compositionally biased region" description="Polar residues" evidence="1">
    <location>
        <begin position="58"/>
        <end position="71"/>
    </location>
</feature>
<feature type="region of interest" description="Disordered" evidence="1">
    <location>
        <begin position="144"/>
        <end position="171"/>
    </location>
</feature>
<proteinExistence type="predicted"/>
<sequence>MLGLIMDQQQIQRQHQLQEWSMSSQAAVMWQQQFPSHISPTTLSSPSSPMKRGRVISEESSAPYPSSTCDAVTQPLARSSSSSPTPSVPVSAIPKKARSNNYSAPRSVKPSVLTAMGTLAGGDDKIQGAQGYLSASVPMRRRLSGGQIDQYIGEHDKSMETDQNRPRNMSF</sequence>
<evidence type="ECO:0000256" key="1">
    <source>
        <dbReference type="SAM" id="MobiDB-lite"/>
    </source>
</evidence>
<feature type="compositionally biased region" description="Low complexity" evidence="1">
    <location>
        <begin position="79"/>
        <end position="91"/>
    </location>
</feature>
<dbReference type="EMBL" id="HBIX01035110">
    <property type="protein sequence ID" value="CAE0730179.1"/>
    <property type="molecule type" value="Transcribed_RNA"/>
</dbReference>
<reference evidence="2" key="1">
    <citation type="submission" date="2021-01" db="EMBL/GenBank/DDBJ databases">
        <authorList>
            <person name="Corre E."/>
            <person name="Pelletier E."/>
            <person name="Niang G."/>
            <person name="Scheremetjew M."/>
            <person name="Finn R."/>
            <person name="Kale V."/>
            <person name="Holt S."/>
            <person name="Cochrane G."/>
            <person name="Meng A."/>
            <person name="Brown T."/>
            <person name="Cohen L."/>
        </authorList>
    </citation>
    <scope>NUCLEOTIDE SEQUENCE</scope>
    <source>
        <strain evidence="2">10249 10 AB</strain>
    </source>
</reference>
<evidence type="ECO:0000313" key="2">
    <source>
        <dbReference type="EMBL" id="CAE0730179.1"/>
    </source>
</evidence>
<protein>
    <submittedName>
        <fullName evidence="2">Uncharacterized protein</fullName>
    </submittedName>
</protein>
<organism evidence="2">
    <name type="scientific">Pseudo-nitzschia australis</name>
    <dbReference type="NCBI Taxonomy" id="44445"/>
    <lineage>
        <taxon>Eukaryota</taxon>
        <taxon>Sar</taxon>
        <taxon>Stramenopiles</taxon>
        <taxon>Ochrophyta</taxon>
        <taxon>Bacillariophyta</taxon>
        <taxon>Bacillariophyceae</taxon>
        <taxon>Bacillariophycidae</taxon>
        <taxon>Bacillariales</taxon>
        <taxon>Bacillariaceae</taxon>
        <taxon>Pseudo-nitzschia</taxon>
    </lineage>
</organism>